<dbReference type="OrthoDB" id="6160412at2759"/>
<sequence length="272" mass="31087">MHPPVLFCFVCAQVLVTFSLETLPVVSSLQQLPYQPQDDAKHADDISTNDENMLEDLEGIFFGREPPEQHHSLYPVVNQDTFGLYQRFDKRRDFMGKRNAEMSKRNEALAKRRDFIGKRRDFMGKRRSFMGRRSEAEDFPKSRTLSGKKSGDDAYALLLKKNRGFMGKRTRGFMGKRINFQVTEDTGFDTNGENTSEGRCRTNQDCSTDASCCTLYLPWLATTQCLPRGNEGDVCVPEHLHKPTEHYFCPCLQGLRCDVIGDSTDRGICIRT</sequence>
<evidence type="ECO:0000313" key="3">
    <source>
        <dbReference type="RefSeq" id="XP_013382787.1"/>
    </source>
</evidence>
<gene>
    <name evidence="3" type="primary">LOC106153412</name>
</gene>
<dbReference type="GeneID" id="106153412"/>
<dbReference type="RefSeq" id="XP_013382787.1">
    <property type="nucleotide sequence ID" value="XM_013527333.1"/>
</dbReference>
<proteinExistence type="predicted"/>
<organism evidence="2 3">
    <name type="scientific">Lingula anatina</name>
    <name type="common">Brachiopod</name>
    <name type="synonym">Lingula unguis</name>
    <dbReference type="NCBI Taxonomy" id="7574"/>
    <lineage>
        <taxon>Eukaryota</taxon>
        <taxon>Metazoa</taxon>
        <taxon>Spiralia</taxon>
        <taxon>Lophotrochozoa</taxon>
        <taxon>Brachiopoda</taxon>
        <taxon>Linguliformea</taxon>
        <taxon>Lingulata</taxon>
        <taxon>Lingulida</taxon>
        <taxon>Linguloidea</taxon>
        <taxon>Lingulidae</taxon>
        <taxon>Lingula</taxon>
    </lineage>
</organism>
<dbReference type="Gene3D" id="2.10.80.10">
    <property type="entry name" value="Lipase, subunit A"/>
    <property type="match status" value="1"/>
</dbReference>
<dbReference type="KEGG" id="lak:106153412"/>
<accession>A0A1S3H9U2</accession>
<evidence type="ECO:0000256" key="1">
    <source>
        <dbReference type="SAM" id="SignalP"/>
    </source>
</evidence>
<keyword evidence="2" id="KW-1185">Reference proteome</keyword>
<reference evidence="3" key="1">
    <citation type="submission" date="2025-08" db="UniProtKB">
        <authorList>
            <consortium name="RefSeq"/>
        </authorList>
    </citation>
    <scope>IDENTIFICATION</scope>
    <source>
        <tissue evidence="3">Gonads</tissue>
    </source>
</reference>
<name>A0A1S3H9U2_LINAN</name>
<feature type="chain" id="PRO_5010175273" evidence="1">
    <location>
        <begin position="20"/>
        <end position="272"/>
    </location>
</feature>
<evidence type="ECO:0000313" key="2">
    <source>
        <dbReference type="Proteomes" id="UP000085678"/>
    </source>
</evidence>
<keyword evidence="1" id="KW-0732">Signal</keyword>
<dbReference type="Proteomes" id="UP000085678">
    <property type="component" value="Unplaced"/>
</dbReference>
<dbReference type="InParanoid" id="A0A1S3H9U2"/>
<feature type="signal peptide" evidence="1">
    <location>
        <begin position="1"/>
        <end position="19"/>
    </location>
</feature>
<dbReference type="AlphaFoldDB" id="A0A1S3H9U2"/>
<protein>
    <submittedName>
        <fullName evidence="3">Uncharacterized protein LOC106153412</fullName>
    </submittedName>
</protein>